<feature type="chain" id="PRO_5043472378" description="C3H1-type domain-containing protein" evidence="5">
    <location>
        <begin position="20"/>
        <end position="177"/>
    </location>
</feature>
<dbReference type="Gene3D" id="3.30.160.60">
    <property type="entry name" value="Classic Zinc Finger"/>
    <property type="match status" value="1"/>
</dbReference>
<name>A0AAV2SYW1_CALDB</name>
<evidence type="ECO:0000256" key="3">
    <source>
        <dbReference type="ARBA" id="ARBA00022833"/>
    </source>
</evidence>
<dbReference type="AlphaFoldDB" id="A0AAV2SYW1"/>
<dbReference type="EMBL" id="CAXLJL010000002">
    <property type="protein sequence ID" value="CAL5129636.1"/>
    <property type="molecule type" value="Genomic_DNA"/>
</dbReference>
<accession>A0AAV2SYW1</accession>
<dbReference type="PROSITE" id="PS50103">
    <property type="entry name" value="ZF_C3H1"/>
    <property type="match status" value="1"/>
</dbReference>
<dbReference type="PANTHER" id="PTHR16465">
    <property type="entry name" value="NUCLEASE-RELATED"/>
    <property type="match status" value="1"/>
</dbReference>
<feature type="signal peptide" evidence="5">
    <location>
        <begin position="1"/>
        <end position="19"/>
    </location>
</feature>
<evidence type="ECO:0000313" key="7">
    <source>
        <dbReference type="EMBL" id="CAL5129636.1"/>
    </source>
</evidence>
<dbReference type="SUPFAM" id="SSF90229">
    <property type="entry name" value="CCCH zinc finger"/>
    <property type="match status" value="1"/>
</dbReference>
<keyword evidence="5" id="KW-0732">Signal</keyword>
<gene>
    <name evidence="7" type="ORF">CDAUBV1_LOCUS663</name>
</gene>
<proteinExistence type="predicted"/>
<dbReference type="Proteomes" id="UP001497525">
    <property type="component" value="Unassembled WGS sequence"/>
</dbReference>
<comment type="caution">
    <text evidence="7">The sequence shown here is derived from an EMBL/GenBank/DDBJ whole genome shotgun (WGS) entry which is preliminary data.</text>
</comment>
<dbReference type="PANTHER" id="PTHR16465:SF0">
    <property type="entry name" value="ZINC FINGER MATRIN-TYPE PROTEIN 5"/>
    <property type="match status" value="1"/>
</dbReference>
<evidence type="ECO:0000256" key="1">
    <source>
        <dbReference type="ARBA" id="ARBA00022723"/>
    </source>
</evidence>
<keyword evidence="2 4" id="KW-0863">Zinc-finger</keyword>
<dbReference type="SMART" id="SM00451">
    <property type="entry name" value="ZnF_U1"/>
    <property type="match status" value="1"/>
</dbReference>
<dbReference type="SMART" id="SM00356">
    <property type="entry name" value="ZnF_C3H1"/>
    <property type="match status" value="1"/>
</dbReference>
<dbReference type="GO" id="GO:0005689">
    <property type="term" value="C:U12-type spliceosomal complex"/>
    <property type="evidence" value="ECO:0007669"/>
    <property type="project" value="TreeGrafter"/>
</dbReference>
<feature type="zinc finger region" description="C3H1-type" evidence="4">
    <location>
        <begin position="68"/>
        <end position="96"/>
    </location>
</feature>
<sequence>MGYETTILVILLCFSDFMGRRFHCDYCDKSFPDNPVNRRNHLKGIQHQQARKLHYDQYLGPKERLQAERLKKPCIAFQRRGECSYGPLCRFSHLTPEMLRQLEHCARLESRESQLISLASEENINIQLNKLEQVVLRRRAMLDSLKKQDGRGFKLPPGFEFSQLPPSLCFLPDEVHN</sequence>
<evidence type="ECO:0000313" key="8">
    <source>
        <dbReference type="Proteomes" id="UP001497525"/>
    </source>
</evidence>
<dbReference type="InterPro" id="IPR003604">
    <property type="entry name" value="Matrin/U1-like-C_Znf_C2H2"/>
</dbReference>
<feature type="domain" description="C3H1-type" evidence="6">
    <location>
        <begin position="68"/>
        <end position="96"/>
    </location>
</feature>
<dbReference type="Pfam" id="PF06220">
    <property type="entry name" value="zf-U1"/>
    <property type="match status" value="1"/>
</dbReference>
<dbReference type="GO" id="GO:0008270">
    <property type="term" value="F:zinc ion binding"/>
    <property type="evidence" value="ECO:0007669"/>
    <property type="project" value="UniProtKB-KW"/>
</dbReference>
<protein>
    <recommendedName>
        <fullName evidence="6">C3H1-type domain-containing protein</fullName>
    </recommendedName>
</protein>
<dbReference type="SUPFAM" id="SSF57667">
    <property type="entry name" value="beta-beta-alpha zinc fingers"/>
    <property type="match status" value="1"/>
</dbReference>
<dbReference type="InterPro" id="IPR036236">
    <property type="entry name" value="Znf_C2H2_sf"/>
</dbReference>
<dbReference type="Gene3D" id="4.10.1000.10">
    <property type="entry name" value="Zinc finger, CCCH-type"/>
    <property type="match status" value="1"/>
</dbReference>
<keyword evidence="1 4" id="KW-0479">Metal-binding</keyword>
<dbReference type="InterPro" id="IPR036855">
    <property type="entry name" value="Znf_CCCH_sf"/>
</dbReference>
<evidence type="ECO:0000256" key="4">
    <source>
        <dbReference type="PROSITE-ProRule" id="PRU00723"/>
    </source>
</evidence>
<evidence type="ECO:0000256" key="5">
    <source>
        <dbReference type="SAM" id="SignalP"/>
    </source>
</evidence>
<evidence type="ECO:0000259" key="6">
    <source>
        <dbReference type="PROSITE" id="PS50103"/>
    </source>
</evidence>
<keyword evidence="3 4" id="KW-0862">Zinc</keyword>
<evidence type="ECO:0000256" key="2">
    <source>
        <dbReference type="ARBA" id="ARBA00022771"/>
    </source>
</evidence>
<dbReference type="InterPro" id="IPR013085">
    <property type="entry name" value="U1-CZ_Znf_C2H2"/>
</dbReference>
<dbReference type="InterPro" id="IPR000571">
    <property type="entry name" value="Znf_CCCH"/>
</dbReference>
<dbReference type="Pfam" id="PF00642">
    <property type="entry name" value="zf-CCCH"/>
    <property type="match status" value="1"/>
</dbReference>
<organism evidence="7 8">
    <name type="scientific">Calicophoron daubneyi</name>
    <name type="common">Rumen fluke</name>
    <name type="synonym">Paramphistomum daubneyi</name>
    <dbReference type="NCBI Taxonomy" id="300641"/>
    <lineage>
        <taxon>Eukaryota</taxon>
        <taxon>Metazoa</taxon>
        <taxon>Spiralia</taxon>
        <taxon>Lophotrochozoa</taxon>
        <taxon>Platyhelminthes</taxon>
        <taxon>Trematoda</taxon>
        <taxon>Digenea</taxon>
        <taxon>Plagiorchiida</taxon>
        <taxon>Pronocephalata</taxon>
        <taxon>Paramphistomoidea</taxon>
        <taxon>Paramphistomidae</taxon>
        <taxon>Calicophoron</taxon>
    </lineage>
</organism>
<reference evidence="7" key="1">
    <citation type="submission" date="2024-06" db="EMBL/GenBank/DDBJ databases">
        <authorList>
            <person name="Liu X."/>
            <person name="Lenzi L."/>
            <person name="Haldenby T S."/>
            <person name="Uol C."/>
        </authorList>
    </citation>
    <scope>NUCLEOTIDE SEQUENCE</scope>
</reference>
<dbReference type="GO" id="GO:0003676">
    <property type="term" value="F:nucleic acid binding"/>
    <property type="evidence" value="ECO:0007669"/>
    <property type="project" value="InterPro"/>
</dbReference>